<dbReference type="PANTHER" id="PTHR33480">
    <property type="entry name" value="SET DOMAIN-CONTAINING PROTEIN-RELATED"/>
    <property type="match status" value="1"/>
</dbReference>
<dbReference type="OrthoDB" id="6783964at2759"/>
<evidence type="ECO:0000256" key="1">
    <source>
        <dbReference type="SAM" id="MobiDB-lite"/>
    </source>
</evidence>
<dbReference type="PANTHER" id="PTHR33480:SF1">
    <property type="entry name" value="TYR RECOMBINASE DOMAIN-CONTAINING PROTEIN"/>
    <property type="match status" value="1"/>
</dbReference>
<dbReference type="AlphaFoldDB" id="A0A9P0AWU4"/>
<reference evidence="2" key="1">
    <citation type="submission" date="2021-12" db="EMBL/GenBank/DDBJ databases">
        <authorList>
            <person name="King R."/>
        </authorList>
    </citation>
    <scope>NUCLEOTIDE SEQUENCE</scope>
</reference>
<keyword evidence="3" id="KW-1185">Reference proteome</keyword>
<accession>A0A9P0AWU4</accession>
<name>A0A9P0AWU4_BRAAE</name>
<evidence type="ECO:0000313" key="2">
    <source>
        <dbReference type="EMBL" id="CAH0549886.1"/>
    </source>
</evidence>
<protein>
    <submittedName>
        <fullName evidence="2">Uncharacterized protein</fullName>
    </submittedName>
</protein>
<dbReference type="Proteomes" id="UP001154078">
    <property type="component" value="Chromosome 11"/>
</dbReference>
<sequence length="221" mass="25720">MRKYAKQCGAKNPELLTSCRLRKHIATVTQILSLKTNEIDQLAKFMGHTSKTHENFYKLPQDIYQVAKVSKILQLMEKGNAAEFKNKCLEEIDIDMENVEEDEFNELEAESDGNIVLGIAQNDNNDVNIVEENKNTIDTSKSSNKRSGNSCSQKKGSRQRWNNEQKQIMQVYFKQQIKKKNALRKNECEEFLNKYKNKFKDVSWVRVKTFLFNACRLQPVD</sequence>
<gene>
    <name evidence="2" type="ORF">MELIAE_LOCUS2895</name>
</gene>
<proteinExistence type="predicted"/>
<organism evidence="2 3">
    <name type="scientific">Brassicogethes aeneus</name>
    <name type="common">Rape pollen beetle</name>
    <name type="synonym">Meligethes aeneus</name>
    <dbReference type="NCBI Taxonomy" id="1431903"/>
    <lineage>
        <taxon>Eukaryota</taxon>
        <taxon>Metazoa</taxon>
        <taxon>Ecdysozoa</taxon>
        <taxon>Arthropoda</taxon>
        <taxon>Hexapoda</taxon>
        <taxon>Insecta</taxon>
        <taxon>Pterygota</taxon>
        <taxon>Neoptera</taxon>
        <taxon>Endopterygota</taxon>
        <taxon>Coleoptera</taxon>
        <taxon>Polyphaga</taxon>
        <taxon>Cucujiformia</taxon>
        <taxon>Nitidulidae</taxon>
        <taxon>Meligethinae</taxon>
        <taxon>Brassicogethes</taxon>
    </lineage>
</organism>
<feature type="region of interest" description="Disordered" evidence="1">
    <location>
        <begin position="136"/>
        <end position="161"/>
    </location>
</feature>
<evidence type="ECO:0000313" key="3">
    <source>
        <dbReference type="Proteomes" id="UP001154078"/>
    </source>
</evidence>
<dbReference type="EMBL" id="OV121142">
    <property type="protein sequence ID" value="CAH0549886.1"/>
    <property type="molecule type" value="Genomic_DNA"/>
</dbReference>